<reference evidence="4" key="1">
    <citation type="submission" date="2017-09" db="EMBL/GenBank/DDBJ databases">
        <title>Depth-based differentiation of microbial function through sediment-hosted aquifers and enrichment of novel symbionts in the deep terrestrial subsurface.</title>
        <authorList>
            <person name="Probst A.J."/>
            <person name="Ladd B."/>
            <person name="Jarett J.K."/>
            <person name="Geller-Mcgrath D.E."/>
            <person name="Sieber C.M.K."/>
            <person name="Emerson J.B."/>
            <person name="Anantharaman K."/>
            <person name="Thomas B.C."/>
            <person name="Malmstrom R."/>
            <person name="Stieglmeier M."/>
            <person name="Klingl A."/>
            <person name="Woyke T."/>
            <person name="Ryan C.M."/>
            <person name="Banfield J.F."/>
        </authorList>
    </citation>
    <scope>NUCLEOTIDE SEQUENCE [LARGE SCALE GENOMIC DNA]</scope>
</reference>
<dbReference type="Pfam" id="PF02661">
    <property type="entry name" value="Fic"/>
    <property type="match status" value="1"/>
</dbReference>
<gene>
    <name evidence="3" type="ORF">COT49_03375</name>
</gene>
<evidence type="ECO:0000256" key="1">
    <source>
        <dbReference type="SAM" id="Coils"/>
    </source>
</evidence>
<dbReference type="Pfam" id="PF13310">
    <property type="entry name" value="Virulence_RhuM"/>
    <property type="match status" value="1"/>
</dbReference>
<dbReference type="PANTHER" id="PTHR35810:SF1">
    <property type="entry name" value="CYTOPLASMIC PROTEIN"/>
    <property type="match status" value="1"/>
</dbReference>
<proteinExistence type="predicted"/>
<evidence type="ECO:0000313" key="4">
    <source>
        <dbReference type="Proteomes" id="UP000230340"/>
    </source>
</evidence>
<accession>A0A2H0XFB1</accession>
<feature type="coiled-coil region" evidence="1">
    <location>
        <begin position="129"/>
        <end position="168"/>
    </location>
</feature>
<comment type="caution">
    <text evidence="3">The sequence shown here is derived from an EMBL/GenBank/DDBJ whole genome shotgun (WGS) entry which is preliminary data.</text>
</comment>
<name>A0A2H0XFB1_UNCKA</name>
<evidence type="ECO:0000313" key="3">
    <source>
        <dbReference type="EMBL" id="PIS22829.1"/>
    </source>
</evidence>
<dbReference type="PROSITE" id="PS51459">
    <property type="entry name" value="FIDO"/>
    <property type="match status" value="1"/>
</dbReference>
<sequence length="331" mass="37564">MTSTNFSKGEVVIYKSPKGPEIKVRLDRGTVWLDAHLIAKIFGVQRSAVVKHIHNIYGTQELNEESTCSKMEQVASDGKIRKMNLYNLDIIISIGYRVNSLMATQFRIWASSVLKKYLIEGYAVNEKRLLEVKNKFNELQEAVLLLQKQSKKERLEGKEAEILNLLADYSKTLSLLNQYDKKAIKSGKGQKGEVILEYENCKKAISTIKKEVIKKGEAGELFGQESGGNFEGIVKGLYSTFAKEELYLTIEDKASHLLYLVIKDHPFLDGNKRIASFLFVYYLDMSKYLYKKSGERKINDNALIALSLLVAESNSQDKEIMIKIIKSLLAN</sequence>
<dbReference type="InterPro" id="IPR053737">
    <property type="entry name" value="Type_II_TA_Toxin"/>
</dbReference>
<dbReference type="PANTHER" id="PTHR35810">
    <property type="entry name" value="CYTOPLASMIC PROTEIN-RELATED"/>
    <property type="match status" value="1"/>
</dbReference>
<protein>
    <recommendedName>
        <fullName evidence="2">Fido domain-containing protein</fullName>
    </recommendedName>
</protein>
<dbReference type="Proteomes" id="UP000230340">
    <property type="component" value="Unassembled WGS sequence"/>
</dbReference>
<dbReference type="AlphaFoldDB" id="A0A2H0XFB1"/>
<dbReference type="InterPro" id="IPR036597">
    <property type="entry name" value="Fido-like_dom_sf"/>
</dbReference>
<dbReference type="Gene3D" id="1.20.120.1870">
    <property type="entry name" value="Fic/DOC protein, Fido domain"/>
    <property type="match status" value="1"/>
</dbReference>
<organism evidence="3 4">
    <name type="scientific">candidate division WWE3 bacterium CG08_land_8_20_14_0_20_40_13</name>
    <dbReference type="NCBI Taxonomy" id="1975084"/>
    <lineage>
        <taxon>Bacteria</taxon>
        <taxon>Katanobacteria</taxon>
    </lineage>
</organism>
<keyword evidence="1" id="KW-0175">Coiled coil</keyword>
<dbReference type="EMBL" id="PEYT01000030">
    <property type="protein sequence ID" value="PIS22829.1"/>
    <property type="molecule type" value="Genomic_DNA"/>
</dbReference>
<dbReference type="SUPFAM" id="SSF140931">
    <property type="entry name" value="Fic-like"/>
    <property type="match status" value="1"/>
</dbReference>
<dbReference type="InterPro" id="IPR003812">
    <property type="entry name" value="Fido"/>
</dbReference>
<feature type="domain" description="Fido" evidence="2">
    <location>
        <begin position="196"/>
        <end position="327"/>
    </location>
</feature>
<dbReference type="InterPro" id="IPR011204">
    <property type="entry name" value="Virulence_RhuM-like"/>
</dbReference>
<evidence type="ECO:0000259" key="2">
    <source>
        <dbReference type="PROSITE" id="PS51459"/>
    </source>
</evidence>